<sequence>MARYKKFAATSAFLLAFAVLLLPAMSSAYSLGEPLVPPCGQDAAADKCGWNQLLGLVNNVITFALVYMTVPIAAIMFAYAGFLMVTAGEEAASAKTKAKDIFLNTVVGLVLALAAWLIVKLLLGILGWEGGWIGF</sequence>
<keyword evidence="1" id="KW-0472">Membrane</keyword>
<comment type="caution">
    <text evidence="3">The sequence shown here is derived from an EMBL/GenBank/DDBJ whole genome shotgun (WGS) entry which is preliminary data.</text>
</comment>
<evidence type="ECO:0000313" key="3">
    <source>
        <dbReference type="EMBL" id="KKU75649.1"/>
    </source>
</evidence>
<feature type="transmembrane region" description="Helical" evidence="1">
    <location>
        <begin position="56"/>
        <end position="80"/>
    </location>
</feature>
<feature type="signal peptide" evidence="2">
    <location>
        <begin position="1"/>
        <end position="28"/>
    </location>
</feature>
<evidence type="ECO:0000256" key="1">
    <source>
        <dbReference type="SAM" id="Phobius"/>
    </source>
</evidence>
<organism evidence="3 4">
    <name type="scientific">Candidatus Nomurabacteria bacterium GW2011_GWB1_47_6</name>
    <dbReference type="NCBI Taxonomy" id="1618749"/>
    <lineage>
        <taxon>Bacteria</taxon>
        <taxon>Candidatus Nomuraibacteriota</taxon>
    </lineage>
</organism>
<dbReference type="AlphaFoldDB" id="A0A0G1T1M5"/>
<dbReference type="InterPro" id="IPR043993">
    <property type="entry name" value="T4SS_pilin"/>
</dbReference>
<keyword evidence="2" id="KW-0732">Signal</keyword>
<proteinExistence type="predicted"/>
<feature type="chain" id="PRO_5002539655" evidence="2">
    <location>
        <begin position="29"/>
        <end position="135"/>
    </location>
</feature>
<evidence type="ECO:0000256" key="2">
    <source>
        <dbReference type="SAM" id="SignalP"/>
    </source>
</evidence>
<dbReference type="Pfam" id="PF18895">
    <property type="entry name" value="T4SS_pilin"/>
    <property type="match status" value="1"/>
</dbReference>
<gene>
    <name evidence="3" type="ORF">UY01_C0007G0027</name>
</gene>
<keyword evidence="1" id="KW-1133">Transmembrane helix</keyword>
<reference evidence="3 4" key="1">
    <citation type="journal article" date="2015" name="Nature">
        <title>rRNA introns, odd ribosomes, and small enigmatic genomes across a large radiation of phyla.</title>
        <authorList>
            <person name="Brown C.T."/>
            <person name="Hug L.A."/>
            <person name="Thomas B.C."/>
            <person name="Sharon I."/>
            <person name="Castelle C.J."/>
            <person name="Singh A."/>
            <person name="Wilkins M.J."/>
            <person name="Williams K.H."/>
            <person name="Banfield J.F."/>
        </authorList>
    </citation>
    <scope>NUCLEOTIDE SEQUENCE [LARGE SCALE GENOMIC DNA]</scope>
</reference>
<feature type="transmembrane region" description="Helical" evidence="1">
    <location>
        <begin position="101"/>
        <end position="128"/>
    </location>
</feature>
<keyword evidence="1" id="KW-0812">Transmembrane</keyword>
<dbReference type="EMBL" id="LCOJ01000007">
    <property type="protein sequence ID" value="KKU75649.1"/>
    <property type="molecule type" value="Genomic_DNA"/>
</dbReference>
<accession>A0A0G1T1M5</accession>
<evidence type="ECO:0000313" key="4">
    <source>
        <dbReference type="Proteomes" id="UP000034879"/>
    </source>
</evidence>
<dbReference type="Proteomes" id="UP000034879">
    <property type="component" value="Unassembled WGS sequence"/>
</dbReference>
<name>A0A0G1T1M5_9BACT</name>
<protein>
    <submittedName>
        <fullName evidence="3">Uncharacterized protein</fullName>
    </submittedName>
</protein>